<dbReference type="Pfam" id="PF22613">
    <property type="entry name" value="Transketolase_C_1"/>
    <property type="match status" value="1"/>
</dbReference>
<sequence>KQSIYKLSSLHLSVDGNEVSGAYAVWLSSTSQPMVMALCRGAVPILEGSSSEKAKKGAYILTDFNDSDGKKVLIASSGSEVCICVEAKELLITCGYNVRLVSFPCWELFEEQSKEYQQSVMMLQERLKGEVKTVYVEPSSPFGWDKYFDVHVGMTTFGASAAKKFVYTHFGFTKENIADKAANAYKQ</sequence>
<reference evidence="4 5" key="1">
    <citation type="journal article" date="2020" name="bioRxiv">
        <title>Metabolic contributions of an alphaproteobacterial endosymbiont in the apicomplexan Cardiosporidium cionae.</title>
        <authorList>
            <person name="Hunter E.S."/>
            <person name="Paight C.J."/>
            <person name="Lane C.E."/>
        </authorList>
    </citation>
    <scope>NUCLEOTIDE SEQUENCE [LARGE SCALE GENOMIC DNA]</scope>
    <source>
        <strain evidence="4">ESH_2018</strain>
    </source>
</reference>
<dbReference type="InterPro" id="IPR055152">
    <property type="entry name" value="Transketolase-like_C_2"/>
</dbReference>
<accession>A0ABQ7J4P8</accession>
<keyword evidence="2" id="KW-0460">Magnesium</keyword>
<dbReference type="PANTHER" id="PTHR43522">
    <property type="entry name" value="TRANSKETOLASE"/>
    <property type="match status" value="1"/>
</dbReference>
<evidence type="ECO:0000256" key="2">
    <source>
        <dbReference type="ARBA" id="ARBA00022842"/>
    </source>
</evidence>
<dbReference type="Gene3D" id="3.40.50.920">
    <property type="match status" value="1"/>
</dbReference>
<keyword evidence="1" id="KW-0479">Metal-binding</keyword>
<dbReference type="PANTHER" id="PTHR43522:SF2">
    <property type="entry name" value="TRANSKETOLASE 1-RELATED"/>
    <property type="match status" value="1"/>
</dbReference>
<dbReference type="InterPro" id="IPR033247">
    <property type="entry name" value="Transketolase_fam"/>
</dbReference>
<dbReference type="SUPFAM" id="SSF52922">
    <property type="entry name" value="TK C-terminal domain-like"/>
    <property type="match status" value="1"/>
</dbReference>
<feature type="domain" description="Transketolase-like C-terminal" evidence="3">
    <location>
        <begin position="57"/>
        <end position="173"/>
    </location>
</feature>
<proteinExistence type="predicted"/>
<evidence type="ECO:0000313" key="5">
    <source>
        <dbReference type="Proteomes" id="UP000823046"/>
    </source>
</evidence>
<keyword evidence="5" id="KW-1185">Reference proteome</keyword>
<evidence type="ECO:0000256" key="1">
    <source>
        <dbReference type="ARBA" id="ARBA00022723"/>
    </source>
</evidence>
<dbReference type="Proteomes" id="UP000823046">
    <property type="component" value="Unassembled WGS sequence"/>
</dbReference>
<evidence type="ECO:0000259" key="3">
    <source>
        <dbReference type="Pfam" id="PF22613"/>
    </source>
</evidence>
<comment type="caution">
    <text evidence="4">The sequence shown here is derived from an EMBL/GenBank/DDBJ whole genome shotgun (WGS) entry which is preliminary data.</text>
</comment>
<name>A0ABQ7J4P8_9APIC</name>
<evidence type="ECO:0000313" key="4">
    <source>
        <dbReference type="EMBL" id="KAF8818155.1"/>
    </source>
</evidence>
<dbReference type="EMBL" id="JADAQX010001087">
    <property type="protein sequence ID" value="KAF8818155.1"/>
    <property type="molecule type" value="Genomic_DNA"/>
</dbReference>
<dbReference type="InterPro" id="IPR009014">
    <property type="entry name" value="Transketo_C/PFOR_II"/>
</dbReference>
<gene>
    <name evidence="4" type="primary">tkt</name>
    <name evidence="4" type="ORF">IE077_002132</name>
</gene>
<organism evidence="4 5">
    <name type="scientific">Cardiosporidium cionae</name>
    <dbReference type="NCBI Taxonomy" id="476202"/>
    <lineage>
        <taxon>Eukaryota</taxon>
        <taxon>Sar</taxon>
        <taxon>Alveolata</taxon>
        <taxon>Apicomplexa</taxon>
        <taxon>Aconoidasida</taxon>
        <taxon>Nephromycida</taxon>
        <taxon>Cardiosporidium</taxon>
    </lineage>
</organism>
<feature type="non-terminal residue" evidence="4">
    <location>
        <position position="1"/>
    </location>
</feature>
<protein>
    <submittedName>
        <fullName evidence="4">Transketolase</fullName>
    </submittedName>
</protein>